<evidence type="ECO:0000313" key="1">
    <source>
        <dbReference type="EMBL" id="MED6117512.1"/>
    </source>
</evidence>
<organism evidence="1 2">
    <name type="scientific">Stylosanthes scabra</name>
    <dbReference type="NCBI Taxonomy" id="79078"/>
    <lineage>
        <taxon>Eukaryota</taxon>
        <taxon>Viridiplantae</taxon>
        <taxon>Streptophyta</taxon>
        <taxon>Embryophyta</taxon>
        <taxon>Tracheophyta</taxon>
        <taxon>Spermatophyta</taxon>
        <taxon>Magnoliopsida</taxon>
        <taxon>eudicotyledons</taxon>
        <taxon>Gunneridae</taxon>
        <taxon>Pentapetalae</taxon>
        <taxon>rosids</taxon>
        <taxon>fabids</taxon>
        <taxon>Fabales</taxon>
        <taxon>Fabaceae</taxon>
        <taxon>Papilionoideae</taxon>
        <taxon>50 kb inversion clade</taxon>
        <taxon>dalbergioids sensu lato</taxon>
        <taxon>Dalbergieae</taxon>
        <taxon>Pterocarpus clade</taxon>
        <taxon>Stylosanthes</taxon>
    </lineage>
</organism>
<proteinExistence type="predicted"/>
<protein>
    <submittedName>
        <fullName evidence="1">Uncharacterized protein</fullName>
    </submittedName>
</protein>
<evidence type="ECO:0000313" key="2">
    <source>
        <dbReference type="Proteomes" id="UP001341840"/>
    </source>
</evidence>
<comment type="caution">
    <text evidence="1">The sequence shown here is derived from an EMBL/GenBank/DDBJ whole genome shotgun (WGS) entry which is preliminary data.</text>
</comment>
<sequence>MIRKCPSDVFPAWLQLQTFYDGLTSTARILIDSSAGGSLQTKTTAEALALMR</sequence>
<dbReference type="EMBL" id="JASCZI010006393">
    <property type="protein sequence ID" value="MED6117512.1"/>
    <property type="molecule type" value="Genomic_DNA"/>
</dbReference>
<keyword evidence="2" id="KW-1185">Reference proteome</keyword>
<dbReference type="Proteomes" id="UP001341840">
    <property type="component" value="Unassembled WGS sequence"/>
</dbReference>
<accession>A0ABU6QZI6</accession>
<reference evidence="1 2" key="1">
    <citation type="journal article" date="2023" name="Plants (Basel)">
        <title>Bridging the Gap: Combining Genomics and Transcriptomics Approaches to Understand Stylosanthes scabra, an Orphan Legume from the Brazilian Caatinga.</title>
        <authorList>
            <person name="Ferreira-Neto J.R.C."/>
            <person name="da Silva M.D."/>
            <person name="Binneck E."/>
            <person name="de Melo N.F."/>
            <person name="da Silva R.H."/>
            <person name="de Melo A.L.T.M."/>
            <person name="Pandolfi V."/>
            <person name="Bustamante F.O."/>
            <person name="Brasileiro-Vidal A.C."/>
            <person name="Benko-Iseppon A.M."/>
        </authorList>
    </citation>
    <scope>NUCLEOTIDE SEQUENCE [LARGE SCALE GENOMIC DNA]</scope>
    <source>
        <tissue evidence="1">Leaves</tissue>
    </source>
</reference>
<gene>
    <name evidence="1" type="ORF">PIB30_110628</name>
</gene>
<feature type="non-terminal residue" evidence="1">
    <location>
        <position position="52"/>
    </location>
</feature>
<name>A0ABU6QZI6_9FABA</name>